<feature type="compositionally biased region" description="Polar residues" evidence="1">
    <location>
        <begin position="138"/>
        <end position="147"/>
    </location>
</feature>
<protein>
    <submittedName>
        <fullName evidence="2">Uncharacterized protein</fullName>
    </submittedName>
</protein>
<accession>A0A8H6AW02</accession>
<evidence type="ECO:0000256" key="1">
    <source>
        <dbReference type="SAM" id="MobiDB-lite"/>
    </source>
</evidence>
<dbReference type="EMBL" id="JABFCT010000007">
    <property type="protein sequence ID" value="KAF5874734.1"/>
    <property type="molecule type" value="Genomic_DNA"/>
</dbReference>
<dbReference type="Proteomes" id="UP000531561">
    <property type="component" value="Unassembled WGS sequence"/>
</dbReference>
<dbReference type="GeneID" id="59258838"/>
<reference evidence="2 3" key="1">
    <citation type="journal article" date="2020" name="Phytopathology">
        <title>A high-quality genome resource of Botrytis fragariae, a new and rapidly spreading fungal pathogen causing strawberry gray mold in the U.S.A.</title>
        <authorList>
            <person name="Wu Y."/>
            <person name="Saski C.A."/>
            <person name="Schnabel G."/>
            <person name="Xiao S."/>
            <person name="Hu M."/>
        </authorList>
    </citation>
    <scope>NUCLEOTIDE SEQUENCE [LARGE SCALE GENOMIC DNA]</scope>
    <source>
        <strain evidence="2 3">BVB16</strain>
    </source>
</reference>
<feature type="region of interest" description="Disordered" evidence="1">
    <location>
        <begin position="66"/>
        <end position="100"/>
    </location>
</feature>
<gene>
    <name evidence="2" type="ORF">Bfra_004750</name>
</gene>
<feature type="compositionally biased region" description="Basic and acidic residues" evidence="1">
    <location>
        <begin position="198"/>
        <end position="228"/>
    </location>
</feature>
<feature type="compositionally biased region" description="Polar residues" evidence="1">
    <location>
        <begin position="175"/>
        <end position="184"/>
    </location>
</feature>
<sequence length="418" mass="46652">MSARKFISGATPISRSVILLPRDSMHVRLPARGTMASTSMSREYQNDVISESSPKIATEEKIAVKDAEGQKIERPTEVAGKKVDGNNGEKSEKKRKTIAEMDEDLRAKMEGREGAAGVSYEGGKPVTDGFGRGVKSNMFRNGSCNQHITHDRISQSESESQPTRLGRKEKKRHNTAGQSHSRNSTLRKEQISWSENISHAKTEKNEDFQNYERLKKEYRLLSKKKDGRSQGSGSGEREKGAPKGDPNERFRDGKPLSEKEEVQPGDSERGMQDGVAACGNVFNPSTTDNDNDISHSNTDRSHSFSSNGMNTCLDLYEKPRCGLVRLEQDGTDDQEIEKYEDSFCRITGPTTYLLDTMIGSDLILDRGKIHSWRVEGNKDLAHFVLRPLPRLDWRIGEDNSLFLTKAFAGFSGETVAKE</sequence>
<keyword evidence="3" id="KW-1185">Reference proteome</keyword>
<dbReference type="AlphaFoldDB" id="A0A8H6AW02"/>
<dbReference type="RefSeq" id="XP_037193680.1">
    <property type="nucleotide sequence ID" value="XM_037335146.1"/>
</dbReference>
<organism evidence="2 3">
    <name type="scientific">Botrytis fragariae</name>
    <dbReference type="NCBI Taxonomy" id="1964551"/>
    <lineage>
        <taxon>Eukaryota</taxon>
        <taxon>Fungi</taxon>
        <taxon>Dikarya</taxon>
        <taxon>Ascomycota</taxon>
        <taxon>Pezizomycotina</taxon>
        <taxon>Leotiomycetes</taxon>
        <taxon>Helotiales</taxon>
        <taxon>Sclerotiniaceae</taxon>
        <taxon>Botrytis</taxon>
    </lineage>
</organism>
<feature type="compositionally biased region" description="Basic and acidic residues" evidence="1">
    <location>
        <begin position="66"/>
        <end position="92"/>
    </location>
</feature>
<feature type="compositionally biased region" description="Basic residues" evidence="1">
    <location>
        <begin position="165"/>
        <end position="174"/>
    </location>
</feature>
<feature type="region of interest" description="Disordered" evidence="1">
    <location>
        <begin position="112"/>
        <end position="306"/>
    </location>
</feature>
<dbReference type="OrthoDB" id="2157103at2759"/>
<name>A0A8H6AW02_9HELO</name>
<comment type="caution">
    <text evidence="2">The sequence shown here is derived from an EMBL/GenBank/DDBJ whole genome shotgun (WGS) entry which is preliminary data.</text>
</comment>
<evidence type="ECO:0000313" key="3">
    <source>
        <dbReference type="Proteomes" id="UP000531561"/>
    </source>
</evidence>
<evidence type="ECO:0000313" key="2">
    <source>
        <dbReference type="EMBL" id="KAF5874734.1"/>
    </source>
</evidence>
<feature type="compositionally biased region" description="Basic and acidic residues" evidence="1">
    <location>
        <begin position="235"/>
        <end position="271"/>
    </location>
</feature>
<proteinExistence type="predicted"/>